<dbReference type="AlphaFoldDB" id="A0A1G2TFK0"/>
<evidence type="ECO:0000313" key="1">
    <source>
        <dbReference type="EMBL" id="OHA96064.1"/>
    </source>
</evidence>
<organism evidence="1 2">
    <name type="scientific">Candidatus Zambryskibacteria bacterium RIFCSPHIGHO2_02_FULL_43_14</name>
    <dbReference type="NCBI Taxonomy" id="1802748"/>
    <lineage>
        <taxon>Bacteria</taxon>
        <taxon>Candidatus Zambryskiibacteriota</taxon>
    </lineage>
</organism>
<comment type="caution">
    <text evidence="1">The sequence shown here is derived from an EMBL/GenBank/DDBJ whole genome shotgun (WGS) entry which is preliminary data.</text>
</comment>
<proteinExistence type="predicted"/>
<name>A0A1G2TFK0_9BACT</name>
<evidence type="ECO:0000313" key="2">
    <source>
        <dbReference type="Proteomes" id="UP000178175"/>
    </source>
</evidence>
<dbReference type="EMBL" id="MHVR01000012">
    <property type="protein sequence ID" value="OHA96064.1"/>
    <property type="molecule type" value="Genomic_DNA"/>
</dbReference>
<gene>
    <name evidence="1" type="ORF">A3C70_01390</name>
</gene>
<protein>
    <submittedName>
        <fullName evidence="1">Uncharacterized protein</fullName>
    </submittedName>
</protein>
<accession>A0A1G2TFK0</accession>
<dbReference type="Proteomes" id="UP000178175">
    <property type="component" value="Unassembled WGS sequence"/>
</dbReference>
<sequence length="92" mass="10696">MCWRLTYTLRSHGISEDEPLWTDTTHTWNMEGVESDGEAAEKAKVFLEEKIRRCESVQSFKLVRIVQEEVTVPVKMLPPRSYGELKWPKVAS</sequence>
<reference evidence="1 2" key="1">
    <citation type="journal article" date="2016" name="Nat. Commun.">
        <title>Thousands of microbial genomes shed light on interconnected biogeochemical processes in an aquifer system.</title>
        <authorList>
            <person name="Anantharaman K."/>
            <person name="Brown C.T."/>
            <person name="Hug L.A."/>
            <person name="Sharon I."/>
            <person name="Castelle C.J."/>
            <person name="Probst A.J."/>
            <person name="Thomas B.C."/>
            <person name="Singh A."/>
            <person name="Wilkins M.J."/>
            <person name="Karaoz U."/>
            <person name="Brodie E.L."/>
            <person name="Williams K.H."/>
            <person name="Hubbard S.S."/>
            <person name="Banfield J.F."/>
        </authorList>
    </citation>
    <scope>NUCLEOTIDE SEQUENCE [LARGE SCALE GENOMIC DNA]</scope>
</reference>